<keyword evidence="2" id="KW-1185">Reference proteome</keyword>
<dbReference type="RefSeq" id="XP_072581339.1">
    <property type="nucleotide sequence ID" value="XM_072725238.1"/>
</dbReference>
<name>A0ABM4XTH6_VULVU</name>
<reference evidence="3" key="1">
    <citation type="submission" date="2025-08" db="UniProtKB">
        <authorList>
            <consortium name="RefSeq"/>
        </authorList>
    </citation>
    <scope>IDENTIFICATION</scope>
    <source>
        <tissue evidence="3">Cell line</tissue>
    </source>
</reference>
<dbReference type="Proteomes" id="UP001652641">
    <property type="component" value="Chromosome 10"/>
</dbReference>
<evidence type="ECO:0000313" key="2">
    <source>
        <dbReference type="Proteomes" id="UP001652641"/>
    </source>
</evidence>
<gene>
    <name evidence="3" type="primary">LOC140594301</name>
</gene>
<accession>A0ABM4XTH6</accession>
<organism evidence="2 3">
    <name type="scientific">Vulpes vulpes</name>
    <name type="common">Red fox</name>
    <dbReference type="NCBI Taxonomy" id="9627"/>
    <lineage>
        <taxon>Eukaryota</taxon>
        <taxon>Metazoa</taxon>
        <taxon>Chordata</taxon>
        <taxon>Craniata</taxon>
        <taxon>Vertebrata</taxon>
        <taxon>Euteleostomi</taxon>
        <taxon>Mammalia</taxon>
        <taxon>Eutheria</taxon>
        <taxon>Laurasiatheria</taxon>
        <taxon>Carnivora</taxon>
        <taxon>Caniformia</taxon>
        <taxon>Canidae</taxon>
        <taxon>Vulpes</taxon>
    </lineage>
</organism>
<feature type="region of interest" description="Disordered" evidence="1">
    <location>
        <begin position="1"/>
        <end position="110"/>
    </location>
</feature>
<feature type="compositionally biased region" description="Gly residues" evidence="1">
    <location>
        <begin position="29"/>
        <end position="60"/>
    </location>
</feature>
<proteinExistence type="predicted"/>
<evidence type="ECO:0000313" key="3">
    <source>
        <dbReference type="RefSeq" id="XP_072581339.1"/>
    </source>
</evidence>
<sequence>MSGESRIINLRKDGSSGGNAGWRGRSWDLGGGGAPRAGLGLGPGGAEGGGGGRSGVGGAAPEGLQKSCGDRSGSSRGAAGVGSARRVQSGQSGRRAPGAAGSPRPVSRGCVGPRARCWRAAGHSLQIWLAEQRAPLEGKCGLQQPLPAKSGHVTWSCPVGCEGWPGSGALEGCAGPSERGVACALCSWWAAVHCRAFAAMQTWVPSTWMPVSVAASWAVTLNRKLLPGMANPLNMRAAGRALLLSFGNWTYFYIN</sequence>
<feature type="compositionally biased region" description="Low complexity" evidence="1">
    <location>
        <begin position="71"/>
        <end position="87"/>
    </location>
</feature>
<dbReference type="GeneID" id="140594301"/>
<protein>
    <submittedName>
        <fullName evidence="3">Uncharacterized protein</fullName>
    </submittedName>
</protein>
<evidence type="ECO:0000256" key="1">
    <source>
        <dbReference type="SAM" id="MobiDB-lite"/>
    </source>
</evidence>